<dbReference type="Pfam" id="PF04235">
    <property type="entry name" value="DUF418"/>
    <property type="match status" value="1"/>
</dbReference>
<name>A0A7Z0ILD6_9ACTN</name>
<keyword evidence="4" id="KW-1185">Reference proteome</keyword>
<dbReference type="AlphaFoldDB" id="A0A7Z0ILD6"/>
<dbReference type="Proteomes" id="UP000527616">
    <property type="component" value="Unassembled WGS sequence"/>
</dbReference>
<comment type="caution">
    <text evidence="3">The sequence shown here is derived from an EMBL/GenBank/DDBJ whole genome shotgun (WGS) entry which is preliminary data.</text>
</comment>
<feature type="transmembrane region" description="Helical" evidence="1">
    <location>
        <begin position="196"/>
        <end position="215"/>
    </location>
</feature>
<dbReference type="InterPro" id="IPR007349">
    <property type="entry name" value="DUF418"/>
</dbReference>
<feature type="transmembrane region" description="Helical" evidence="1">
    <location>
        <begin position="118"/>
        <end position="135"/>
    </location>
</feature>
<dbReference type="PANTHER" id="PTHR30590">
    <property type="entry name" value="INNER MEMBRANE PROTEIN"/>
    <property type="match status" value="1"/>
</dbReference>
<keyword evidence="1" id="KW-0812">Transmembrane</keyword>
<dbReference type="InterPro" id="IPR052529">
    <property type="entry name" value="Bact_Transport_Assoc"/>
</dbReference>
<feature type="transmembrane region" description="Helical" evidence="1">
    <location>
        <begin position="299"/>
        <end position="319"/>
    </location>
</feature>
<dbReference type="EMBL" id="JACBZS010000001">
    <property type="protein sequence ID" value="NYI71539.1"/>
    <property type="molecule type" value="Genomic_DNA"/>
</dbReference>
<accession>A0A7Z0ILD6</accession>
<feature type="transmembrane region" description="Helical" evidence="1">
    <location>
        <begin position="331"/>
        <end position="353"/>
    </location>
</feature>
<feature type="transmembrane region" description="Helical" evidence="1">
    <location>
        <begin position="236"/>
        <end position="254"/>
    </location>
</feature>
<keyword evidence="1" id="KW-0472">Membrane</keyword>
<feature type="transmembrane region" description="Helical" evidence="1">
    <location>
        <begin position="64"/>
        <end position="82"/>
    </location>
</feature>
<dbReference type="RefSeq" id="WP_179445349.1">
    <property type="nucleotide sequence ID" value="NZ_JACBZS010000001.1"/>
</dbReference>
<organism evidence="3 4">
    <name type="scientific">Naumannella cuiyingiana</name>
    <dbReference type="NCBI Taxonomy" id="1347891"/>
    <lineage>
        <taxon>Bacteria</taxon>
        <taxon>Bacillati</taxon>
        <taxon>Actinomycetota</taxon>
        <taxon>Actinomycetes</taxon>
        <taxon>Propionibacteriales</taxon>
        <taxon>Propionibacteriaceae</taxon>
        <taxon>Naumannella</taxon>
    </lineage>
</organism>
<evidence type="ECO:0000259" key="2">
    <source>
        <dbReference type="Pfam" id="PF04235"/>
    </source>
</evidence>
<sequence length="384" mass="41816">MADRIHGLDIARGIAILGTLGTNIWIFSHPAGMLGYLGSPTTPGAPAWQATAERALQQVANGKFLGLLTLMFGIGLAIQADAAARHGRRWPGSYPWRAALLFLDGVLNYLLVIEFDVLMGYAVTGVIVAYLLATSPRTQRTWILIMGGLHLLLIGWLSAAFVSGVASFGSTASIDPNPYRDGSWWDLVALRIDNAVIFRFEPVLIGFGSIALFLIGARLYRAGMFDPERGSLRRRCMIIGAVALVADLTLGMMGTGWLPLTRWVLAPIAAVGLLGLIAELTTGRSPGWIGRRLADLGRVALSGYVLQNVIASVAFYGWGFGLNSMPPAWRLPVTVVTWLAISVIICTLAHLWLRRFERGPLEWLWARGYAALTTRRRPDPVDAR</sequence>
<feature type="transmembrane region" description="Helical" evidence="1">
    <location>
        <begin position="260"/>
        <end position="278"/>
    </location>
</feature>
<feature type="domain" description="DUF418" evidence="2">
    <location>
        <begin position="219"/>
        <end position="366"/>
    </location>
</feature>
<proteinExistence type="predicted"/>
<keyword evidence="1" id="KW-1133">Transmembrane helix</keyword>
<feature type="transmembrane region" description="Helical" evidence="1">
    <location>
        <begin position="142"/>
        <end position="168"/>
    </location>
</feature>
<evidence type="ECO:0000313" key="3">
    <source>
        <dbReference type="EMBL" id="NYI71539.1"/>
    </source>
</evidence>
<evidence type="ECO:0000256" key="1">
    <source>
        <dbReference type="SAM" id="Phobius"/>
    </source>
</evidence>
<protein>
    <recommendedName>
        <fullName evidence="2">DUF418 domain-containing protein</fullName>
    </recommendedName>
</protein>
<reference evidence="3 4" key="1">
    <citation type="submission" date="2020-07" db="EMBL/GenBank/DDBJ databases">
        <title>Sequencing the genomes of 1000 actinobacteria strains.</title>
        <authorList>
            <person name="Klenk H.-P."/>
        </authorList>
    </citation>
    <scope>NUCLEOTIDE SEQUENCE [LARGE SCALE GENOMIC DNA]</scope>
    <source>
        <strain evidence="3 4">DSM 103164</strain>
    </source>
</reference>
<evidence type="ECO:0000313" key="4">
    <source>
        <dbReference type="Proteomes" id="UP000527616"/>
    </source>
</evidence>
<dbReference type="PANTHER" id="PTHR30590:SF2">
    <property type="entry name" value="INNER MEMBRANE PROTEIN"/>
    <property type="match status" value="1"/>
</dbReference>
<gene>
    <name evidence="3" type="ORF">GGQ54_002099</name>
</gene>